<protein>
    <submittedName>
        <fullName evidence="2">Right-handed parallel beta-helix repeat-containing protein</fullName>
    </submittedName>
</protein>
<dbReference type="InterPro" id="IPR011050">
    <property type="entry name" value="Pectin_lyase_fold/virulence"/>
</dbReference>
<dbReference type="Gene3D" id="2.160.20.10">
    <property type="entry name" value="Single-stranded right-handed beta-helix, Pectin lyase-like"/>
    <property type="match status" value="1"/>
</dbReference>
<keyword evidence="3" id="KW-1185">Reference proteome</keyword>
<dbReference type="InterPro" id="IPR039448">
    <property type="entry name" value="Beta_helix"/>
</dbReference>
<comment type="caution">
    <text evidence="2">The sequence shown here is derived from an EMBL/GenBank/DDBJ whole genome shotgun (WGS) entry which is preliminary data.</text>
</comment>
<organism evidence="2 3">
    <name type="scientific">Cohnella silvisoli</name>
    <dbReference type="NCBI Taxonomy" id="2873699"/>
    <lineage>
        <taxon>Bacteria</taxon>
        <taxon>Bacillati</taxon>
        <taxon>Bacillota</taxon>
        <taxon>Bacilli</taxon>
        <taxon>Bacillales</taxon>
        <taxon>Paenibacillaceae</taxon>
        <taxon>Cohnella</taxon>
    </lineage>
</organism>
<evidence type="ECO:0000313" key="3">
    <source>
        <dbReference type="Proteomes" id="UP001493487"/>
    </source>
</evidence>
<dbReference type="Pfam" id="PF13229">
    <property type="entry name" value="Beta_helix"/>
    <property type="match status" value="1"/>
</dbReference>
<dbReference type="InterPro" id="IPR006626">
    <property type="entry name" value="PbH1"/>
</dbReference>
<evidence type="ECO:0000259" key="1">
    <source>
        <dbReference type="Pfam" id="PF13229"/>
    </source>
</evidence>
<dbReference type="Proteomes" id="UP001493487">
    <property type="component" value="Unassembled WGS sequence"/>
</dbReference>
<dbReference type="EMBL" id="JASKHM010000001">
    <property type="protein sequence ID" value="MEQ4480991.1"/>
    <property type="molecule type" value="Genomic_DNA"/>
</dbReference>
<accession>A0ABV1KLK1</accession>
<evidence type="ECO:0000313" key="2">
    <source>
        <dbReference type="EMBL" id="MEQ4480991.1"/>
    </source>
</evidence>
<dbReference type="InterPro" id="IPR012334">
    <property type="entry name" value="Pectin_lyas_fold"/>
</dbReference>
<dbReference type="SMART" id="SM00710">
    <property type="entry name" value="PbH1"/>
    <property type="match status" value="8"/>
</dbReference>
<dbReference type="RefSeq" id="WP_232182776.1">
    <property type="nucleotide sequence ID" value="NZ_JAIOAP010000001.1"/>
</dbReference>
<reference evidence="2 3" key="1">
    <citation type="journal article" date="2023" name="Genome Announc.">
        <title>Pan-Genome Analyses of the Genus Cohnella and Proposal of the Novel Species Cohnella silvisoli sp. nov., Isolated from Forest Soil.</title>
        <authorList>
            <person name="Wang C."/>
            <person name="Mao L."/>
            <person name="Bao G."/>
            <person name="Zhu H."/>
        </authorList>
    </citation>
    <scope>NUCLEOTIDE SEQUENCE [LARGE SCALE GENOMIC DNA]</scope>
    <source>
        <strain evidence="2 3">NL03-T5-1</strain>
    </source>
</reference>
<dbReference type="SUPFAM" id="SSF51126">
    <property type="entry name" value="Pectin lyase-like"/>
    <property type="match status" value="2"/>
</dbReference>
<gene>
    <name evidence="2" type="ORF">QJS35_01140</name>
</gene>
<feature type="domain" description="Right handed beta helix" evidence="1">
    <location>
        <begin position="210"/>
        <end position="379"/>
    </location>
</feature>
<proteinExistence type="predicted"/>
<name>A0ABV1KLK1_9BACL</name>
<sequence>MMKKILSSVLALAMMFSFVLSLTAVLSVSTLFSASTAYASGTVYYVSSSSGSDSNNGTSPSTPWKTLANVGSKSYMPGDQILLKSGDSWNEQLSISNSSGTAANPILLSSYGSGNKPKINRNMQPLDKCIVFTNVGGWKVTNLDIGNAGVGITFFYDDSYGHDYIWVENVYFHDIYGIDQLHPPASGIFYQYSSAIAIGGDVKTAGRADYTMIQNITITNCISNGGGALLGSVGQVLVSPEPANVYWMKKNVVITNSVSNNNAIYGIVIAEVDGGYMDNCTFLFNGQQQITVGSAAIMIGNIKNYTVKNSEFAYQQRQGTDPDGDGIDFELRCYDVTFLNNYIHHNAAVGALFYGNSGFVSNRVVLDGNRFQYNNQNGGNPSGYEIYFYTPNGNDNGSIINNEYYAMAGIGFVNAHSSTVSMSNNKNYYSAWEFNAPGNLEGWTAQNNISGFAQSGTAVNGTITGPDPYIVSSIGVNTPISSNKTITIRMKNTSSSNVGQIYFTTTTDGVWNDAKSISFGLTVNDPNYTVYTIDMSSVPGWTGTLSQLRIDPEQGASSGSFSIDYIRIGSYYA</sequence>